<accession>A0A9D4RJ03</accession>
<dbReference type="AlphaFoldDB" id="A0A9D4RJ03"/>
<evidence type="ECO:0000313" key="1">
    <source>
        <dbReference type="EMBL" id="KAH3868202.1"/>
    </source>
</evidence>
<comment type="caution">
    <text evidence="1">The sequence shown here is derived from an EMBL/GenBank/DDBJ whole genome shotgun (WGS) entry which is preliminary data.</text>
</comment>
<keyword evidence="2" id="KW-1185">Reference proteome</keyword>
<sequence>MVDLKRQVSAFHVRVFADDETFHFLRERCGFFLAIHPDDYKRSIGTPDEGPASDYLKDAIRGWCGKNPKGRSLTRWEKGWRSVQHIPRRNRKSTLSYP</sequence>
<proteinExistence type="predicted"/>
<protein>
    <submittedName>
        <fullName evidence="1">Uncharacterized protein</fullName>
    </submittedName>
</protein>
<reference evidence="1" key="2">
    <citation type="submission" date="2020-11" db="EMBL/GenBank/DDBJ databases">
        <authorList>
            <person name="McCartney M.A."/>
            <person name="Auch B."/>
            <person name="Kono T."/>
            <person name="Mallez S."/>
            <person name="Becker A."/>
            <person name="Gohl D.M."/>
            <person name="Silverstein K.A.T."/>
            <person name="Koren S."/>
            <person name="Bechman K.B."/>
            <person name="Herman A."/>
            <person name="Abrahante J.E."/>
            <person name="Garbe J."/>
        </authorList>
    </citation>
    <scope>NUCLEOTIDE SEQUENCE</scope>
    <source>
        <strain evidence="1">Duluth1</strain>
        <tissue evidence="1">Whole animal</tissue>
    </source>
</reference>
<name>A0A9D4RJ03_DREPO</name>
<dbReference type="EMBL" id="JAIWYP010000002">
    <property type="protein sequence ID" value="KAH3868202.1"/>
    <property type="molecule type" value="Genomic_DNA"/>
</dbReference>
<evidence type="ECO:0000313" key="2">
    <source>
        <dbReference type="Proteomes" id="UP000828390"/>
    </source>
</evidence>
<reference evidence="1" key="1">
    <citation type="journal article" date="2019" name="bioRxiv">
        <title>The Genome of the Zebra Mussel, Dreissena polymorpha: A Resource for Invasive Species Research.</title>
        <authorList>
            <person name="McCartney M.A."/>
            <person name="Auch B."/>
            <person name="Kono T."/>
            <person name="Mallez S."/>
            <person name="Zhang Y."/>
            <person name="Obille A."/>
            <person name="Becker A."/>
            <person name="Abrahante J.E."/>
            <person name="Garbe J."/>
            <person name="Badalamenti J.P."/>
            <person name="Herman A."/>
            <person name="Mangelson H."/>
            <person name="Liachko I."/>
            <person name="Sullivan S."/>
            <person name="Sone E.D."/>
            <person name="Koren S."/>
            <person name="Silverstein K.A.T."/>
            <person name="Beckman K.B."/>
            <person name="Gohl D.M."/>
        </authorList>
    </citation>
    <scope>NUCLEOTIDE SEQUENCE</scope>
    <source>
        <strain evidence="1">Duluth1</strain>
        <tissue evidence="1">Whole animal</tissue>
    </source>
</reference>
<dbReference type="Proteomes" id="UP000828390">
    <property type="component" value="Unassembled WGS sequence"/>
</dbReference>
<organism evidence="1 2">
    <name type="scientific">Dreissena polymorpha</name>
    <name type="common">Zebra mussel</name>
    <name type="synonym">Mytilus polymorpha</name>
    <dbReference type="NCBI Taxonomy" id="45954"/>
    <lineage>
        <taxon>Eukaryota</taxon>
        <taxon>Metazoa</taxon>
        <taxon>Spiralia</taxon>
        <taxon>Lophotrochozoa</taxon>
        <taxon>Mollusca</taxon>
        <taxon>Bivalvia</taxon>
        <taxon>Autobranchia</taxon>
        <taxon>Heteroconchia</taxon>
        <taxon>Euheterodonta</taxon>
        <taxon>Imparidentia</taxon>
        <taxon>Neoheterodontei</taxon>
        <taxon>Myida</taxon>
        <taxon>Dreissenoidea</taxon>
        <taxon>Dreissenidae</taxon>
        <taxon>Dreissena</taxon>
    </lineage>
</organism>
<gene>
    <name evidence="1" type="ORF">DPMN_031342</name>
</gene>